<evidence type="ECO:0000256" key="1">
    <source>
        <dbReference type="SAM" id="MobiDB-lite"/>
    </source>
</evidence>
<proteinExistence type="predicted"/>
<gene>
    <name evidence="3" type="ORF">HRI_005201900</name>
</gene>
<dbReference type="OrthoDB" id="1305999at2759"/>
<accession>A0A9W7MVI2</accession>
<evidence type="ECO:0008006" key="5">
    <source>
        <dbReference type="Google" id="ProtNLM"/>
    </source>
</evidence>
<keyword evidence="2" id="KW-0472">Membrane</keyword>
<evidence type="ECO:0000313" key="3">
    <source>
        <dbReference type="EMBL" id="GMJ15327.1"/>
    </source>
</evidence>
<feature type="transmembrane region" description="Helical" evidence="2">
    <location>
        <begin position="7"/>
        <end position="27"/>
    </location>
</feature>
<keyword evidence="4" id="KW-1185">Reference proteome</keyword>
<keyword evidence="2" id="KW-0812">Transmembrane</keyword>
<feature type="transmembrane region" description="Helical" evidence="2">
    <location>
        <begin position="33"/>
        <end position="53"/>
    </location>
</feature>
<protein>
    <recommendedName>
        <fullName evidence="5">Protein TRIGALACTOSYLDIACYLGLYCEROL 5, chloroplastic</fullName>
    </recommendedName>
</protein>
<evidence type="ECO:0000313" key="4">
    <source>
        <dbReference type="Proteomes" id="UP001165190"/>
    </source>
</evidence>
<dbReference type="PANTHER" id="PTHR34201">
    <property type="entry name" value="GLYCINE-RICH PROTEIN"/>
    <property type="match status" value="1"/>
</dbReference>
<evidence type="ECO:0000256" key="2">
    <source>
        <dbReference type="SAM" id="Phobius"/>
    </source>
</evidence>
<dbReference type="AlphaFoldDB" id="A0A9W7MVI2"/>
<sequence>MITNFNGFGVGLGFGVGCGFGVGWGFGGMPLNILGIGAGGGCGVGFGLGWGFGSAYGSQYRSSTVTFQGLEFGKDNPRRDGELKEMPKNIKDGRLSQ</sequence>
<dbReference type="EMBL" id="BSYR01000077">
    <property type="protein sequence ID" value="GMJ15327.1"/>
    <property type="molecule type" value="Genomic_DNA"/>
</dbReference>
<name>A0A9W7MVI2_HIBTR</name>
<organism evidence="3 4">
    <name type="scientific">Hibiscus trionum</name>
    <name type="common">Flower of an hour</name>
    <dbReference type="NCBI Taxonomy" id="183268"/>
    <lineage>
        <taxon>Eukaryota</taxon>
        <taxon>Viridiplantae</taxon>
        <taxon>Streptophyta</taxon>
        <taxon>Embryophyta</taxon>
        <taxon>Tracheophyta</taxon>
        <taxon>Spermatophyta</taxon>
        <taxon>Magnoliopsida</taxon>
        <taxon>eudicotyledons</taxon>
        <taxon>Gunneridae</taxon>
        <taxon>Pentapetalae</taxon>
        <taxon>rosids</taxon>
        <taxon>malvids</taxon>
        <taxon>Malvales</taxon>
        <taxon>Malvaceae</taxon>
        <taxon>Malvoideae</taxon>
        <taxon>Hibiscus</taxon>
    </lineage>
</organism>
<feature type="compositionally biased region" description="Basic and acidic residues" evidence="1">
    <location>
        <begin position="72"/>
        <end position="97"/>
    </location>
</feature>
<reference evidence="3" key="1">
    <citation type="submission" date="2023-05" db="EMBL/GenBank/DDBJ databases">
        <title>Genome and transcriptome analyses reveal genes involved in the formation of fine ridges on petal epidermal cells in Hibiscus trionum.</title>
        <authorList>
            <person name="Koshimizu S."/>
            <person name="Masuda S."/>
            <person name="Ishii T."/>
            <person name="Shirasu K."/>
            <person name="Hoshino A."/>
            <person name="Arita M."/>
        </authorList>
    </citation>
    <scope>NUCLEOTIDE SEQUENCE</scope>
    <source>
        <strain evidence="3">Hamamatsu line</strain>
    </source>
</reference>
<comment type="caution">
    <text evidence="3">The sequence shown here is derived from an EMBL/GenBank/DDBJ whole genome shotgun (WGS) entry which is preliminary data.</text>
</comment>
<keyword evidence="2" id="KW-1133">Transmembrane helix</keyword>
<dbReference type="Proteomes" id="UP001165190">
    <property type="component" value="Unassembled WGS sequence"/>
</dbReference>
<feature type="region of interest" description="Disordered" evidence="1">
    <location>
        <begin position="71"/>
        <end position="97"/>
    </location>
</feature>
<dbReference type="PANTHER" id="PTHR34201:SF12">
    <property type="entry name" value="PROTEIN TRIGALACTOSYLDIACYLGLYCEROL 5, CHLOROPLASTIC"/>
    <property type="match status" value="1"/>
</dbReference>
<dbReference type="InterPro" id="IPR053288">
    <property type="entry name" value="TGD_Bridge_Protein"/>
</dbReference>